<comment type="caution">
    <text evidence="1">The sequence shown here is derived from an EMBL/GenBank/DDBJ whole genome shotgun (WGS) entry which is preliminary data.</text>
</comment>
<proteinExistence type="predicted"/>
<evidence type="ECO:0000313" key="2">
    <source>
        <dbReference type="Proteomes" id="UP000805193"/>
    </source>
</evidence>
<accession>A0AC60QYI9</accession>
<organism evidence="1 2">
    <name type="scientific">Ixodes persulcatus</name>
    <name type="common">Taiga tick</name>
    <dbReference type="NCBI Taxonomy" id="34615"/>
    <lineage>
        <taxon>Eukaryota</taxon>
        <taxon>Metazoa</taxon>
        <taxon>Ecdysozoa</taxon>
        <taxon>Arthropoda</taxon>
        <taxon>Chelicerata</taxon>
        <taxon>Arachnida</taxon>
        <taxon>Acari</taxon>
        <taxon>Parasitiformes</taxon>
        <taxon>Ixodida</taxon>
        <taxon>Ixodoidea</taxon>
        <taxon>Ixodidae</taxon>
        <taxon>Ixodinae</taxon>
        <taxon>Ixodes</taxon>
    </lineage>
</organism>
<evidence type="ECO:0000313" key="1">
    <source>
        <dbReference type="EMBL" id="KAG0444376.1"/>
    </source>
</evidence>
<keyword evidence="2" id="KW-1185">Reference proteome</keyword>
<protein>
    <submittedName>
        <fullName evidence="1">Uncharacterized protein</fullName>
    </submittedName>
</protein>
<reference evidence="1 2" key="1">
    <citation type="journal article" date="2020" name="Cell">
        <title>Large-Scale Comparative Analyses of Tick Genomes Elucidate Their Genetic Diversity and Vector Capacities.</title>
        <authorList>
            <consortium name="Tick Genome and Microbiome Consortium (TIGMIC)"/>
            <person name="Jia N."/>
            <person name="Wang J."/>
            <person name="Shi W."/>
            <person name="Du L."/>
            <person name="Sun Y."/>
            <person name="Zhan W."/>
            <person name="Jiang J.F."/>
            <person name="Wang Q."/>
            <person name="Zhang B."/>
            <person name="Ji P."/>
            <person name="Bell-Sakyi L."/>
            <person name="Cui X.M."/>
            <person name="Yuan T.T."/>
            <person name="Jiang B.G."/>
            <person name="Yang W.F."/>
            <person name="Lam T.T."/>
            <person name="Chang Q.C."/>
            <person name="Ding S.J."/>
            <person name="Wang X.J."/>
            <person name="Zhu J.G."/>
            <person name="Ruan X.D."/>
            <person name="Zhao L."/>
            <person name="Wei J.T."/>
            <person name="Ye R.Z."/>
            <person name="Que T.C."/>
            <person name="Du C.H."/>
            <person name="Zhou Y.H."/>
            <person name="Cheng J.X."/>
            <person name="Dai P.F."/>
            <person name="Guo W.B."/>
            <person name="Han X.H."/>
            <person name="Huang E.J."/>
            <person name="Li L.F."/>
            <person name="Wei W."/>
            <person name="Gao Y.C."/>
            <person name="Liu J.Z."/>
            <person name="Shao H.Z."/>
            <person name="Wang X."/>
            <person name="Wang C.C."/>
            <person name="Yang T.C."/>
            <person name="Huo Q.B."/>
            <person name="Li W."/>
            <person name="Chen H.Y."/>
            <person name="Chen S.E."/>
            <person name="Zhou L.G."/>
            <person name="Ni X.B."/>
            <person name="Tian J.H."/>
            <person name="Sheng Y."/>
            <person name="Liu T."/>
            <person name="Pan Y.S."/>
            <person name="Xia L.Y."/>
            <person name="Li J."/>
            <person name="Zhao F."/>
            <person name="Cao W.C."/>
        </authorList>
    </citation>
    <scope>NUCLEOTIDE SEQUENCE [LARGE SCALE GENOMIC DNA]</scope>
    <source>
        <strain evidence="1">Iper-2018</strain>
    </source>
</reference>
<gene>
    <name evidence="1" type="ORF">HPB47_013863</name>
</gene>
<sequence length="341" mass="38132">MQVRSHHPNHDLLWLELRAQWRSTQRRYWRTQKPEDALAFRRLDANEGDAGSEGGQRARAVAGAAQPSGVHSNCTQNHIPPKWWSCWQTRSRQSQMPSPRARQPNAPPVQNVDAAFKLHGAALRHRGTSPLLFLPGMEGITAQARRTLYEFVLPRLLGLINAVWSTTDVPVEWYTVISIPLFKSGKDSSKPGGQARTGPIFSRRASERRWNNRRPAGLHLRLPQAEVNGGRHRELVSSLEEAQAQEHSAAMVFLDISKAFDTPPRFTIISALRSLSFHGRSLACVRAFLGNRTMQDPVLSPLLFSIAMFLLPANAVEESVLAFFIDKAVYVDDVALRGTAI</sequence>
<dbReference type="Proteomes" id="UP000805193">
    <property type="component" value="Unassembled WGS sequence"/>
</dbReference>
<dbReference type="EMBL" id="JABSTQ010002113">
    <property type="protein sequence ID" value="KAG0444376.1"/>
    <property type="molecule type" value="Genomic_DNA"/>
</dbReference>
<name>A0AC60QYI9_IXOPE</name>